<dbReference type="Gene3D" id="3.40.50.150">
    <property type="entry name" value="Vaccinia Virus protein VP39"/>
    <property type="match status" value="1"/>
</dbReference>
<dbReference type="GO" id="GO:0008168">
    <property type="term" value="F:methyltransferase activity"/>
    <property type="evidence" value="ECO:0007669"/>
    <property type="project" value="UniProtKB-KW"/>
</dbReference>
<keyword evidence="2" id="KW-0489">Methyltransferase</keyword>
<comment type="caution">
    <text evidence="2">The sequence shown here is derived from an EMBL/GenBank/DDBJ whole genome shotgun (WGS) entry which is preliminary data.</text>
</comment>
<feature type="domain" description="Methyltransferase" evidence="1">
    <location>
        <begin position="44"/>
        <end position="138"/>
    </location>
</feature>
<dbReference type="GO" id="GO:0032259">
    <property type="term" value="P:methylation"/>
    <property type="evidence" value="ECO:0007669"/>
    <property type="project" value="UniProtKB-KW"/>
</dbReference>
<proteinExistence type="predicted"/>
<dbReference type="SUPFAM" id="SSF53335">
    <property type="entry name" value="S-adenosyl-L-methionine-dependent methyltransferases"/>
    <property type="match status" value="1"/>
</dbReference>
<keyword evidence="2" id="KW-0808">Transferase</keyword>
<reference evidence="2 3" key="1">
    <citation type="submission" date="2018-03" db="EMBL/GenBank/DDBJ databases">
        <authorList>
            <person name="Nguyen K."/>
            <person name="Fouts D."/>
            <person name="Sutton G."/>
        </authorList>
    </citation>
    <scope>NUCLEOTIDE SEQUENCE [LARGE SCALE GENOMIC DNA]</scope>
    <source>
        <strain evidence="2 3">AU3578</strain>
    </source>
</reference>
<dbReference type="EMBL" id="PVHK01000123">
    <property type="protein sequence ID" value="PRH41107.1"/>
    <property type="molecule type" value="Genomic_DNA"/>
</dbReference>
<name>A0AA44Y084_BURVI</name>
<dbReference type="InterPro" id="IPR029063">
    <property type="entry name" value="SAM-dependent_MTases_sf"/>
</dbReference>
<dbReference type="InterPro" id="IPR041698">
    <property type="entry name" value="Methyltransf_25"/>
</dbReference>
<dbReference type="Proteomes" id="UP000237632">
    <property type="component" value="Unassembled WGS sequence"/>
</dbReference>
<dbReference type="AlphaFoldDB" id="A0AA44Y084"/>
<evidence type="ECO:0000259" key="1">
    <source>
        <dbReference type="Pfam" id="PF13649"/>
    </source>
</evidence>
<gene>
    <name evidence="2" type="ORF">C6T65_17430</name>
</gene>
<evidence type="ECO:0000313" key="3">
    <source>
        <dbReference type="Proteomes" id="UP000237632"/>
    </source>
</evidence>
<dbReference type="Pfam" id="PF13649">
    <property type="entry name" value="Methyltransf_25"/>
    <property type="match status" value="1"/>
</dbReference>
<evidence type="ECO:0000313" key="2">
    <source>
        <dbReference type="EMBL" id="PRH41107.1"/>
    </source>
</evidence>
<sequence>MNLTIHQNDDMFIGDHKHYAECGRQLADFCEQASKITQVTDPIILELPCGYGRVTRHLADRFNAARIHVADIMKPAVDFSQETFGVVGHYIEDPIYEFSGLDNDMFDVALMGSLITHLSEDAAKTVMKHFFMKVKRGGVGVVTTHGVLSRARHAEGDWYQVGNDAREHLMGEYDASRFGFVPYRNDHSSEKRTVEYIGASYGVSLIPEAWMRATCAENGLKVIEYIQGGWDNHQDVFLISRS</sequence>
<accession>A0AA44Y084</accession>
<dbReference type="RefSeq" id="WP_105856739.1">
    <property type="nucleotide sequence ID" value="NZ_CADFFA010000011.1"/>
</dbReference>
<protein>
    <submittedName>
        <fullName evidence="2">Class I SAM-dependent methyltransferase</fullName>
    </submittedName>
</protein>
<organism evidence="2 3">
    <name type="scientific">Burkholderia vietnamiensis</name>
    <dbReference type="NCBI Taxonomy" id="60552"/>
    <lineage>
        <taxon>Bacteria</taxon>
        <taxon>Pseudomonadati</taxon>
        <taxon>Pseudomonadota</taxon>
        <taxon>Betaproteobacteria</taxon>
        <taxon>Burkholderiales</taxon>
        <taxon>Burkholderiaceae</taxon>
        <taxon>Burkholderia</taxon>
        <taxon>Burkholderia cepacia complex</taxon>
    </lineage>
</organism>
<dbReference type="CDD" id="cd02440">
    <property type="entry name" value="AdoMet_MTases"/>
    <property type="match status" value="1"/>
</dbReference>